<gene>
    <name evidence="1" type="ORF">CL6EHI_045590B</name>
</gene>
<protein>
    <submittedName>
        <fullName evidence="1">Uncharacterized protein</fullName>
    </submittedName>
</protein>
<comment type="caution">
    <text evidence="1">The sequence shown here is derived from an EMBL/GenBank/DDBJ whole genome shotgun (WGS) entry which is preliminary data.</text>
</comment>
<dbReference type="VEuPathDB" id="AmoebaDB:EHI_045590"/>
<reference evidence="1 2" key="1">
    <citation type="submission" date="2016-05" db="EMBL/GenBank/DDBJ databases">
        <title>First whole genome sequencing of Entamoeba histolytica HM1:IMSS-clone-6.</title>
        <authorList>
            <person name="Mukherjee Avik.K."/>
            <person name="Izumyama S."/>
            <person name="Nakada-Tsukui K."/>
            <person name="Nozaki T."/>
        </authorList>
    </citation>
    <scope>NUCLEOTIDE SEQUENCE [LARGE SCALE GENOMIC DNA]</scope>
    <source>
        <strain evidence="1 2">HM1:IMSS clone 6</strain>
    </source>
</reference>
<dbReference type="Proteomes" id="UP000078387">
    <property type="component" value="Unassembled WGS sequence"/>
</dbReference>
<dbReference type="VEuPathDB" id="AmoebaDB:EHI7A_009290"/>
<evidence type="ECO:0000313" key="1">
    <source>
        <dbReference type="EMBL" id="GAT91859.1"/>
    </source>
</evidence>
<organism evidence="1 2">
    <name type="scientific">Entamoeba histolytica</name>
    <dbReference type="NCBI Taxonomy" id="5759"/>
    <lineage>
        <taxon>Eukaryota</taxon>
        <taxon>Amoebozoa</taxon>
        <taxon>Evosea</taxon>
        <taxon>Archamoebae</taxon>
        <taxon>Mastigamoebida</taxon>
        <taxon>Entamoebidae</taxon>
        <taxon>Entamoeba</taxon>
    </lineage>
</organism>
<sequence>MKENKIQVESRNGLFLPKLPPKIKEINETTSNKFFELKKMEMTDDALGEVCQMLNWTSFSFDEYMEGLIAPIPLQQPVYKEPKLSDLVTLNENTEEIDVISLPENFCQILEEDFYSTNKVKKPTSYPPALPKTKRIYFD</sequence>
<evidence type="ECO:0000313" key="2">
    <source>
        <dbReference type="Proteomes" id="UP000078387"/>
    </source>
</evidence>
<dbReference type="EMBL" id="BDEQ01000001">
    <property type="protein sequence ID" value="GAT91859.1"/>
    <property type="molecule type" value="Genomic_DNA"/>
</dbReference>
<name>A0A175JDU7_ENTHI</name>
<proteinExistence type="predicted"/>
<dbReference type="VEuPathDB" id="AmoebaDB:EHI5A_019870"/>
<dbReference type="VEuPathDB" id="AmoebaDB:KM1_062100"/>
<dbReference type="VEuPathDB" id="AmoebaDB:EHI8A_024800"/>
<accession>A0A175JDU7</accession>
<dbReference type="AlphaFoldDB" id="A0A175JDU7"/>